<dbReference type="InterPro" id="IPR013216">
    <property type="entry name" value="Methyltransf_11"/>
</dbReference>
<gene>
    <name evidence="2" type="ORF">FA09DRAFT_239076</name>
</gene>
<dbReference type="OrthoDB" id="416496at2759"/>
<dbReference type="Proteomes" id="UP000245946">
    <property type="component" value="Unassembled WGS sequence"/>
</dbReference>
<keyword evidence="2" id="KW-0808">Transferase</keyword>
<reference evidence="2 3" key="1">
    <citation type="journal article" date="2018" name="Mol. Biol. Evol.">
        <title>Broad Genomic Sampling Reveals a Smut Pathogenic Ancestry of the Fungal Clade Ustilaginomycotina.</title>
        <authorList>
            <person name="Kijpornyongpan T."/>
            <person name="Mondo S.J."/>
            <person name="Barry K."/>
            <person name="Sandor L."/>
            <person name="Lee J."/>
            <person name="Lipzen A."/>
            <person name="Pangilinan J."/>
            <person name="LaButti K."/>
            <person name="Hainaut M."/>
            <person name="Henrissat B."/>
            <person name="Grigoriev I.V."/>
            <person name="Spatafora J.W."/>
            <person name="Aime M.C."/>
        </authorList>
    </citation>
    <scope>NUCLEOTIDE SEQUENCE [LARGE SCALE GENOMIC DNA]</scope>
    <source>
        <strain evidence="2 3">MCA 4186</strain>
    </source>
</reference>
<evidence type="ECO:0000313" key="2">
    <source>
        <dbReference type="EMBL" id="PWN99020.1"/>
    </source>
</evidence>
<organism evidence="2 3">
    <name type="scientific">Tilletiopsis washingtonensis</name>
    <dbReference type="NCBI Taxonomy" id="58919"/>
    <lineage>
        <taxon>Eukaryota</taxon>
        <taxon>Fungi</taxon>
        <taxon>Dikarya</taxon>
        <taxon>Basidiomycota</taxon>
        <taxon>Ustilaginomycotina</taxon>
        <taxon>Exobasidiomycetes</taxon>
        <taxon>Entylomatales</taxon>
        <taxon>Entylomatales incertae sedis</taxon>
        <taxon>Tilletiopsis</taxon>
    </lineage>
</organism>
<dbReference type="GO" id="GO:0008757">
    <property type="term" value="F:S-adenosylmethionine-dependent methyltransferase activity"/>
    <property type="evidence" value="ECO:0007669"/>
    <property type="project" value="InterPro"/>
</dbReference>
<dbReference type="GeneID" id="37267177"/>
<keyword evidence="2" id="KW-0489">Methyltransferase</keyword>
<name>A0A316ZBF1_9BASI</name>
<protein>
    <submittedName>
        <fullName evidence="2">S-adenosyl-L-methionine-dependent methyltransferase</fullName>
    </submittedName>
</protein>
<keyword evidence="3" id="KW-1185">Reference proteome</keyword>
<accession>A0A316ZBF1</accession>
<feature type="domain" description="Methyltransferase type 11" evidence="1">
    <location>
        <begin position="79"/>
        <end position="171"/>
    </location>
</feature>
<dbReference type="SUPFAM" id="SSF53335">
    <property type="entry name" value="S-adenosyl-L-methionine-dependent methyltransferases"/>
    <property type="match status" value="1"/>
</dbReference>
<evidence type="ECO:0000259" key="1">
    <source>
        <dbReference type="Pfam" id="PF08241"/>
    </source>
</evidence>
<dbReference type="InterPro" id="IPR029063">
    <property type="entry name" value="SAM-dependent_MTases_sf"/>
</dbReference>
<dbReference type="PANTHER" id="PTHR43591">
    <property type="entry name" value="METHYLTRANSFERASE"/>
    <property type="match status" value="1"/>
</dbReference>
<sequence length="307" mass="32750">MPSAADTYYSAEAWNTHAPDYQHRFSLGPLSLVAEHIFPKLDAALEQASEAEALRVFIGAGGDGAEVALIAMHYAAGSGREHLGKKLQIVSTDFASAMTEKATKALQERAPAIAASGQIKFITADVQALGPDFADESFHLSLFTFGPAYVKDPEAAFKEIRRITKPGGRIITLSWKTMSLIDDADRARRMILGEDTPSVYGTLVGKWGDEAHNKAVLAAAGFAEIEAKTFEITLEGTDLVEDSLEGLEAAQRSADSSPAIAVLTDGLTAEQRIQLKVARQKKLQENNVTLATAKVTGTLVVAHGIAA</sequence>
<dbReference type="PANTHER" id="PTHR43591:SF24">
    <property type="entry name" value="2-METHOXY-6-POLYPRENYL-1,4-BENZOQUINOL METHYLASE, MITOCHONDRIAL"/>
    <property type="match status" value="1"/>
</dbReference>
<dbReference type="AlphaFoldDB" id="A0A316ZBF1"/>
<evidence type="ECO:0000313" key="3">
    <source>
        <dbReference type="Proteomes" id="UP000245946"/>
    </source>
</evidence>
<dbReference type="Gene3D" id="3.40.50.150">
    <property type="entry name" value="Vaccinia Virus protein VP39"/>
    <property type="match status" value="1"/>
</dbReference>
<dbReference type="RefSeq" id="XP_025599299.1">
    <property type="nucleotide sequence ID" value="XM_025739631.1"/>
</dbReference>
<proteinExistence type="predicted"/>
<dbReference type="Pfam" id="PF08241">
    <property type="entry name" value="Methyltransf_11"/>
    <property type="match status" value="1"/>
</dbReference>
<dbReference type="CDD" id="cd02440">
    <property type="entry name" value="AdoMet_MTases"/>
    <property type="match status" value="1"/>
</dbReference>
<dbReference type="GO" id="GO:0032259">
    <property type="term" value="P:methylation"/>
    <property type="evidence" value="ECO:0007669"/>
    <property type="project" value="UniProtKB-KW"/>
</dbReference>
<dbReference type="EMBL" id="KZ819289">
    <property type="protein sequence ID" value="PWN99020.1"/>
    <property type="molecule type" value="Genomic_DNA"/>
</dbReference>